<comment type="caution">
    <text evidence="1">The sequence shown here is derived from an EMBL/GenBank/DDBJ whole genome shotgun (WGS) entry which is preliminary data.</text>
</comment>
<gene>
    <name evidence="1" type="ORF">L1987_13607</name>
</gene>
<name>A0ACB9JH00_9ASTR</name>
<dbReference type="EMBL" id="CM042021">
    <property type="protein sequence ID" value="KAI3819759.1"/>
    <property type="molecule type" value="Genomic_DNA"/>
</dbReference>
<reference evidence="1 2" key="2">
    <citation type="journal article" date="2022" name="Mol. Ecol. Resour.">
        <title>The genomes of chicory, endive, great burdock and yacon provide insights into Asteraceae paleo-polyploidization history and plant inulin production.</title>
        <authorList>
            <person name="Fan W."/>
            <person name="Wang S."/>
            <person name="Wang H."/>
            <person name="Wang A."/>
            <person name="Jiang F."/>
            <person name="Liu H."/>
            <person name="Zhao H."/>
            <person name="Xu D."/>
            <person name="Zhang Y."/>
        </authorList>
    </citation>
    <scope>NUCLEOTIDE SEQUENCE [LARGE SCALE GENOMIC DNA]</scope>
    <source>
        <strain evidence="2">cv. Yunnan</strain>
        <tissue evidence="1">Leaves</tissue>
    </source>
</reference>
<organism evidence="1 2">
    <name type="scientific">Smallanthus sonchifolius</name>
    <dbReference type="NCBI Taxonomy" id="185202"/>
    <lineage>
        <taxon>Eukaryota</taxon>
        <taxon>Viridiplantae</taxon>
        <taxon>Streptophyta</taxon>
        <taxon>Embryophyta</taxon>
        <taxon>Tracheophyta</taxon>
        <taxon>Spermatophyta</taxon>
        <taxon>Magnoliopsida</taxon>
        <taxon>eudicotyledons</taxon>
        <taxon>Gunneridae</taxon>
        <taxon>Pentapetalae</taxon>
        <taxon>asterids</taxon>
        <taxon>campanulids</taxon>
        <taxon>Asterales</taxon>
        <taxon>Asteraceae</taxon>
        <taxon>Asteroideae</taxon>
        <taxon>Heliantheae alliance</taxon>
        <taxon>Millerieae</taxon>
        <taxon>Smallanthus</taxon>
    </lineage>
</organism>
<dbReference type="Proteomes" id="UP001056120">
    <property type="component" value="Linkage Group LG04"/>
</dbReference>
<sequence>MEAWCGDFQDGGERLVDLAWVLWCADLDLENPDLDLEVRYNLDLEISSNRKKIWIPLPLKSKIHLKICHYLASSPCAHHRNPNSNFFRSAKQKEEDATSLLPPSHISDLLLMNQVWRNKFLISQTSNRSEKRLGGGNPSTW</sequence>
<evidence type="ECO:0000313" key="1">
    <source>
        <dbReference type="EMBL" id="KAI3819759.1"/>
    </source>
</evidence>
<proteinExistence type="predicted"/>
<reference evidence="2" key="1">
    <citation type="journal article" date="2022" name="Mol. Ecol. Resour.">
        <title>The genomes of chicory, endive, great burdock and yacon provide insights into Asteraceae palaeo-polyploidization history and plant inulin production.</title>
        <authorList>
            <person name="Fan W."/>
            <person name="Wang S."/>
            <person name="Wang H."/>
            <person name="Wang A."/>
            <person name="Jiang F."/>
            <person name="Liu H."/>
            <person name="Zhao H."/>
            <person name="Xu D."/>
            <person name="Zhang Y."/>
        </authorList>
    </citation>
    <scope>NUCLEOTIDE SEQUENCE [LARGE SCALE GENOMIC DNA]</scope>
    <source>
        <strain evidence="2">cv. Yunnan</strain>
    </source>
</reference>
<protein>
    <submittedName>
        <fullName evidence="1">Uncharacterized protein</fullName>
    </submittedName>
</protein>
<evidence type="ECO:0000313" key="2">
    <source>
        <dbReference type="Proteomes" id="UP001056120"/>
    </source>
</evidence>
<keyword evidence="2" id="KW-1185">Reference proteome</keyword>
<accession>A0ACB9JH00</accession>